<accession>D2K8J0</accession>
<reference evidence="1" key="1">
    <citation type="submission" date="2009-11" db="EMBL/GenBank/DDBJ databases">
        <title>The highest antimicrobial peptide diversity, skin antimicrobial peptide peptidomics of amphibian, Rana andersonii.</title>
        <authorList>
            <person name="Yang X."/>
            <person name="Liang X."/>
            <person name="Zhang Y."/>
            <person name="Lee W.-H."/>
        </authorList>
    </citation>
    <scope>NUCLEOTIDE SEQUENCE</scope>
    <source>
        <tissue evidence="1">Skin</tissue>
    </source>
</reference>
<evidence type="ECO:0000313" key="1">
    <source>
        <dbReference type="EMBL" id="ACZ71336.1"/>
    </source>
</evidence>
<proteinExistence type="evidence at transcript level"/>
<organism evidence="1">
    <name type="scientific">Odorrana andersonii</name>
    <name type="common">Golden crossband frog</name>
    <name type="synonym">Rana andersonii</name>
    <dbReference type="NCBI Taxonomy" id="369514"/>
    <lineage>
        <taxon>Eukaryota</taxon>
        <taxon>Metazoa</taxon>
        <taxon>Chordata</taxon>
        <taxon>Craniata</taxon>
        <taxon>Vertebrata</taxon>
        <taxon>Euteleostomi</taxon>
        <taxon>Amphibia</taxon>
        <taxon>Batrachia</taxon>
        <taxon>Anura</taxon>
        <taxon>Neobatrachia</taxon>
        <taxon>Ranoidea</taxon>
        <taxon>Ranidae</taxon>
        <taxon>Odorrana</taxon>
    </lineage>
</organism>
<sequence>MFTMKKPCNSFSFLGPSPYLSVSKREMLMKKKEVKMERKT</sequence>
<name>D2K8J0_ODOAN</name>
<dbReference type="AlphaFoldDB" id="D2K8J0"/>
<dbReference type="EMBL" id="GU188661">
    <property type="protein sequence ID" value="ACZ71336.1"/>
    <property type="molecule type" value="mRNA"/>
</dbReference>
<protein>
    <submittedName>
        <fullName evidence="1">Andersonin-2b antimicrobial peptide</fullName>
    </submittedName>
</protein>